<keyword evidence="1" id="KW-0732">Signal</keyword>
<evidence type="ECO:0008006" key="4">
    <source>
        <dbReference type="Google" id="ProtNLM"/>
    </source>
</evidence>
<dbReference type="EMBL" id="CP076723">
    <property type="protein sequence ID" value="QWV93188.1"/>
    <property type="molecule type" value="Genomic_DNA"/>
</dbReference>
<name>A0ABX8J428_9BACT</name>
<sequence>MRKMPVVMSLLLYLAMVLSVGGCGSASSSPQPLDADHTNLIFVVSPDLAYHESGDVAADTANLTSQGLHRSLLLASYLKQQVLGGGNVTGIYALEPMTHLQTAYGYPDMAPLGFIQQFALLNQTTLPIDQNGTTYTGNTYPIKASYGQGQVPDGVVPPTAPLPILPRYSPDSTGLDFHNAGAANEALAYSIIDNRRTGYFVFSAPWETVNALLRSINTRYGYRLALPAAYQGSNYIHAISIPPTGAARLLTYNSRVKPSSSYPVLPAPVATVACTDSPLSYSRVAGQNGVTVPAHMNTNATVYIVRHAEAHPGPGARFDNGNYVGAGQWRALSLANALKDKITRPDMIYSIDPAGTWYPNGAMNVSYIRPSLTVLPYAIANNLPYHLASTFSLGSAFTPTDDTVAEATKDFFFTGGTFSNKTVLVAWESGHIKPFLKKLIESYGGNYAALPDGWTDWLSTDYDTIWTVRLDAQGNLSVDNANCEGIDSASLPAAAPLF</sequence>
<accession>A0ABX8J428</accession>
<dbReference type="PROSITE" id="PS51257">
    <property type="entry name" value="PROKAR_LIPOPROTEIN"/>
    <property type="match status" value="1"/>
</dbReference>
<feature type="chain" id="PRO_5045423729" description="Histidine phosphatase family protein" evidence="1">
    <location>
        <begin position="29"/>
        <end position="498"/>
    </location>
</feature>
<keyword evidence="3" id="KW-1185">Reference proteome</keyword>
<reference evidence="2 3" key="1">
    <citation type="submission" date="2021-06" db="EMBL/GenBank/DDBJ databases">
        <title>Gemonas diversity in paddy soil.</title>
        <authorList>
            <person name="Liu G."/>
        </authorList>
    </citation>
    <scope>NUCLEOTIDE SEQUENCE [LARGE SCALE GENOMIC DNA]</scope>
    <source>
        <strain evidence="2 3">RG10</strain>
    </source>
</reference>
<evidence type="ECO:0000313" key="3">
    <source>
        <dbReference type="Proteomes" id="UP000683557"/>
    </source>
</evidence>
<organism evidence="2 3">
    <name type="scientific">Geomonas oryzisoli</name>
    <dbReference type="NCBI Taxonomy" id="2847992"/>
    <lineage>
        <taxon>Bacteria</taxon>
        <taxon>Pseudomonadati</taxon>
        <taxon>Thermodesulfobacteriota</taxon>
        <taxon>Desulfuromonadia</taxon>
        <taxon>Geobacterales</taxon>
        <taxon>Geobacteraceae</taxon>
        <taxon>Geomonas</taxon>
    </lineage>
</organism>
<proteinExistence type="predicted"/>
<evidence type="ECO:0000256" key="1">
    <source>
        <dbReference type="SAM" id="SignalP"/>
    </source>
</evidence>
<gene>
    <name evidence="2" type="ORF">KP004_18780</name>
</gene>
<feature type="signal peptide" evidence="1">
    <location>
        <begin position="1"/>
        <end position="28"/>
    </location>
</feature>
<dbReference type="RefSeq" id="WP_216799928.1">
    <property type="nucleotide sequence ID" value="NZ_CP076723.1"/>
</dbReference>
<evidence type="ECO:0000313" key="2">
    <source>
        <dbReference type="EMBL" id="QWV93188.1"/>
    </source>
</evidence>
<dbReference type="Proteomes" id="UP000683557">
    <property type="component" value="Chromosome"/>
</dbReference>
<protein>
    <recommendedName>
        <fullName evidence="4">Histidine phosphatase family protein</fullName>
    </recommendedName>
</protein>